<evidence type="ECO:0000259" key="1">
    <source>
        <dbReference type="Pfam" id="PF03372"/>
    </source>
</evidence>
<organism evidence="2 3">
    <name type="scientific">Myxococcus fulvus</name>
    <dbReference type="NCBI Taxonomy" id="33"/>
    <lineage>
        <taxon>Bacteria</taxon>
        <taxon>Pseudomonadati</taxon>
        <taxon>Myxococcota</taxon>
        <taxon>Myxococcia</taxon>
        <taxon>Myxococcales</taxon>
        <taxon>Cystobacterineae</taxon>
        <taxon>Myxococcaceae</taxon>
        <taxon>Myxococcus</taxon>
    </lineage>
</organism>
<dbReference type="InterPro" id="IPR036691">
    <property type="entry name" value="Endo/exonu/phosph_ase_sf"/>
</dbReference>
<dbReference type="EMBL" id="BJXR01000033">
    <property type="protein sequence ID" value="GEN09181.1"/>
    <property type="molecule type" value="Genomic_DNA"/>
</dbReference>
<dbReference type="Gene3D" id="3.60.10.10">
    <property type="entry name" value="Endonuclease/exonuclease/phosphatase"/>
    <property type="match status" value="1"/>
</dbReference>
<accession>A0A511T4T0</accession>
<reference evidence="2 3" key="1">
    <citation type="submission" date="2019-07" db="EMBL/GenBank/DDBJ databases">
        <title>Whole genome shotgun sequence of Myxococcus fulvus NBRC 100333.</title>
        <authorList>
            <person name="Hosoyama A."/>
            <person name="Uohara A."/>
            <person name="Ohji S."/>
            <person name="Ichikawa N."/>
        </authorList>
    </citation>
    <scope>NUCLEOTIDE SEQUENCE [LARGE SCALE GENOMIC DNA]</scope>
    <source>
        <strain evidence="2 3">NBRC 100333</strain>
    </source>
</reference>
<dbReference type="AlphaFoldDB" id="A0A511T4T0"/>
<dbReference type="PANTHER" id="PTHR42834">
    <property type="entry name" value="ENDONUCLEASE/EXONUCLEASE/PHOSPHATASE FAMILY PROTEIN (AFU_ORTHOLOGUE AFUA_3G09210)"/>
    <property type="match status" value="1"/>
</dbReference>
<name>A0A511T4T0_MYXFU</name>
<gene>
    <name evidence="2" type="ORF">MFU01_42180</name>
</gene>
<dbReference type="InterPro" id="IPR005135">
    <property type="entry name" value="Endo/exonuclease/phosphatase"/>
</dbReference>
<proteinExistence type="predicted"/>
<dbReference type="Pfam" id="PF03372">
    <property type="entry name" value="Exo_endo_phos"/>
    <property type="match status" value="1"/>
</dbReference>
<evidence type="ECO:0000313" key="3">
    <source>
        <dbReference type="Proteomes" id="UP000321514"/>
    </source>
</evidence>
<feature type="domain" description="Endonuclease/exonuclease/phosphatase" evidence="1">
    <location>
        <begin position="102"/>
        <end position="330"/>
    </location>
</feature>
<evidence type="ECO:0000313" key="2">
    <source>
        <dbReference type="EMBL" id="GEN09181.1"/>
    </source>
</evidence>
<dbReference type="STRING" id="1334629.MFUL124B02_27455"/>
<dbReference type="SUPFAM" id="SSF56219">
    <property type="entry name" value="DNase I-like"/>
    <property type="match status" value="1"/>
</dbReference>
<sequence length="341" mass="36254">MHGRMPDLSTRGARPLAFVGALGRSFLRARLVGGLFLGLLGCDGRPPPDLPGAECPSGPCGNGDGEAIRPEGSVRIAAYNVHRLFDTVCDSGRCGGSEYEELPTRDEFDAQVARLSGAIGLLDADVVLLAEVETQAGLDALQARLPEFPHAVLGEIHEDASVDVGVLSAFPITSVVTHRHRALTRPDGSSTRFAREFLEVHLDVNGKEVIVFAAHFKAKSNDDPGRRYAEASAARDIVMQAAARAPRALVVMGGDLNDTPGSAPIDALEKDGMLKRVAKDRPDDQTWTYNYSGRKQAIDHLFVANNAAGTYVPGSFRAVREGSGYGGSDHAAVKADFMPGP</sequence>
<dbReference type="PANTHER" id="PTHR42834:SF1">
    <property type="entry name" value="ENDONUCLEASE_EXONUCLEASE_PHOSPHATASE FAMILY PROTEIN (AFU_ORTHOLOGUE AFUA_3G09210)"/>
    <property type="match status" value="1"/>
</dbReference>
<dbReference type="Proteomes" id="UP000321514">
    <property type="component" value="Unassembled WGS sequence"/>
</dbReference>
<comment type="caution">
    <text evidence="2">The sequence shown here is derived from an EMBL/GenBank/DDBJ whole genome shotgun (WGS) entry which is preliminary data.</text>
</comment>
<dbReference type="GO" id="GO:0003824">
    <property type="term" value="F:catalytic activity"/>
    <property type="evidence" value="ECO:0007669"/>
    <property type="project" value="InterPro"/>
</dbReference>
<protein>
    <recommendedName>
        <fullName evidence="1">Endonuclease/exonuclease/phosphatase domain-containing protein</fullName>
    </recommendedName>
</protein>